<dbReference type="Gene3D" id="3.30.460.80">
    <property type="entry name" value="NADH:ubiquinone oxidoreductase, 30kDa subunit"/>
    <property type="match status" value="1"/>
</dbReference>
<protein>
    <submittedName>
        <fullName evidence="3">NADH-quinone oxidoreductase chain 5</fullName>
    </submittedName>
</protein>
<proteinExistence type="inferred from homology"/>
<dbReference type="InterPro" id="IPR037232">
    <property type="entry name" value="NADH_quin_OxRdtase_su_C/D-like"/>
</dbReference>
<feature type="domain" description="NADH:ubiquinone oxidoreductase 30kDa subunit" evidence="2">
    <location>
        <begin position="36"/>
        <end position="153"/>
    </location>
</feature>
<dbReference type="InterPro" id="IPR001268">
    <property type="entry name" value="NADH_UbQ_OxRdtase_30kDa_su"/>
</dbReference>
<dbReference type="GO" id="GO:0008137">
    <property type="term" value="F:NADH dehydrogenase (ubiquinone) activity"/>
    <property type="evidence" value="ECO:0007669"/>
    <property type="project" value="InterPro"/>
</dbReference>
<dbReference type="AlphaFoldDB" id="A0A5B8XE23"/>
<dbReference type="PANTHER" id="PTHR10884:SF14">
    <property type="entry name" value="NADH DEHYDROGENASE [UBIQUINONE] IRON-SULFUR PROTEIN 3, MITOCHONDRIAL"/>
    <property type="match status" value="1"/>
</dbReference>
<dbReference type="Pfam" id="PF00329">
    <property type="entry name" value="Complex1_30kDa"/>
    <property type="match status" value="1"/>
</dbReference>
<name>A0A5B8XE23_9RICK</name>
<accession>A0A5B8XE23</accession>
<dbReference type="SUPFAM" id="SSF143243">
    <property type="entry name" value="Nqo5-like"/>
    <property type="match status" value="1"/>
</dbReference>
<evidence type="ECO:0000313" key="3">
    <source>
        <dbReference type="EMBL" id="QED23480.1"/>
    </source>
</evidence>
<organism evidence="3 4">
    <name type="scientific">Candidatus Deianiraea vastatrix</name>
    <dbReference type="NCBI Taxonomy" id="2163644"/>
    <lineage>
        <taxon>Bacteria</taxon>
        <taxon>Pseudomonadati</taxon>
        <taxon>Pseudomonadota</taxon>
        <taxon>Alphaproteobacteria</taxon>
        <taxon>Rickettsiales</taxon>
        <taxon>Candidatus Deianiraeaceae</taxon>
        <taxon>Candidatus Deianiraea</taxon>
    </lineage>
</organism>
<dbReference type="EMBL" id="CP029077">
    <property type="protein sequence ID" value="QED23480.1"/>
    <property type="molecule type" value="Genomic_DNA"/>
</dbReference>
<keyword evidence="4" id="KW-1185">Reference proteome</keyword>
<dbReference type="PANTHER" id="PTHR10884">
    <property type="entry name" value="NADH DEHYDROGENASE UBIQUINONE IRON-SULFUR PROTEIN 3"/>
    <property type="match status" value="1"/>
</dbReference>
<sequence length="196" mass="23100">MQNYYSENADKIKDILKNYALVEYANNECIVNIKNPDENFKVLELIKNSDAMLGKCLIGIFATHYPNRDNEFSLQYLLLSMRYNLRFRIVIDFKADDVIKSVSDVFAGSTWYEREAFDMFGVKFANLTDERRLLNDYNFKHHPLRKDFPVTGYDEVRYNPVLEKVEYSKINLAQEYRDFDTQSSFDVSAVFEKIKG</sequence>
<evidence type="ECO:0000256" key="1">
    <source>
        <dbReference type="ARBA" id="ARBA00007569"/>
    </source>
</evidence>
<reference evidence="3 4" key="1">
    <citation type="journal article" date="2019" name="ISME J.">
        <title>Deianiraea, an extracellular bacterium associated with the ciliate Paramecium, suggests an alternative scenario for the evolution of Rickettsiales.</title>
        <authorList>
            <person name="Castelli M."/>
            <person name="Sabaneyeva E."/>
            <person name="Lanzoni O."/>
            <person name="Lebedeva N."/>
            <person name="Floriano A.M."/>
            <person name="Gaiarsa S."/>
            <person name="Benken K."/>
            <person name="Modeo L."/>
            <person name="Bandi C."/>
            <person name="Potekhin A."/>
            <person name="Sassera D."/>
            <person name="Petroni G."/>
        </authorList>
    </citation>
    <scope>NUCLEOTIDE SEQUENCE [LARGE SCALE GENOMIC DNA]</scope>
    <source>
        <strain evidence="3">CyL4-1</strain>
    </source>
</reference>
<evidence type="ECO:0000259" key="2">
    <source>
        <dbReference type="Pfam" id="PF00329"/>
    </source>
</evidence>
<dbReference type="OrthoDB" id="9803286at2"/>
<evidence type="ECO:0000313" key="4">
    <source>
        <dbReference type="Proteomes" id="UP000321934"/>
    </source>
</evidence>
<comment type="similarity">
    <text evidence="1">Belongs to the complex I 30 kDa subunit family.</text>
</comment>
<gene>
    <name evidence="3" type="ORF">Deia_00689</name>
</gene>
<dbReference type="RefSeq" id="WP_146820749.1">
    <property type="nucleotide sequence ID" value="NZ_CP029077.1"/>
</dbReference>
<dbReference type="Proteomes" id="UP000321934">
    <property type="component" value="Chromosome"/>
</dbReference>